<protein>
    <submittedName>
        <fullName evidence="1">DUF3107 domain-containing protein</fullName>
    </submittedName>
</protein>
<dbReference type="InterPro" id="IPR021456">
    <property type="entry name" value="DUF3107"/>
</dbReference>
<name>A0A939QE02_9MICO</name>
<evidence type="ECO:0000313" key="2">
    <source>
        <dbReference type="Proteomes" id="UP000668403"/>
    </source>
</evidence>
<dbReference type="AlphaFoldDB" id="A0A939QE02"/>
<proteinExistence type="predicted"/>
<dbReference type="Pfam" id="PF11305">
    <property type="entry name" value="DUF3107"/>
    <property type="match status" value="1"/>
</dbReference>
<comment type="caution">
    <text evidence="1">The sequence shown here is derived from an EMBL/GenBank/DDBJ whole genome shotgun (WGS) entry which is preliminary data.</text>
</comment>
<organism evidence="1 2">
    <name type="scientific">Leucobacter tardus</name>
    <dbReference type="NCBI Taxonomy" id="501483"/>
    <lineage>
        <taxon>Bacteria</taxon>
        <taxon>Bacillati</taxon>
        <taxon>Actinomycetota</taxon>
        <taxon>Actinomycetes</taxon>
        <taxon>Micrococcales</taxon>
        <taxon>Microbacteriaceae</taxon>
        <taxon>Leucobacter</taxon>
    </lineage>
</organism>
<keyword evidence="2" id="KW-1185">Reference proteome</keyword>
<dbReference type="RefSeq" id="WP_208239365.1">
    <property type="nucleotide sequence ID" value="NZ_BAAAQU010000002.1"/>
</dbReference>
<accession>A0A939QE02</accession>
<gene>
    <name evidence="1" type="ORF">J4H85_10440</name>
</gene>
<evidence type="ECO:0000313" key="1">
    <source>
        <dbReference type="EMBL" id="MBO2990410.1"/>
    </source>
</evidence>
<dbReference type="Proteomes" id="UP000668403">
    <property type="component" value="Unassembled WGS sequence"/>
</dbReference>
<dbReference type="EMBL" id="JAGFBF010000005">
    <property type="protein sequence ID" value="MBO2990410.1"/>
    <property type="molecule type" value="Genomic_DNA"/>
</dbReference>
<sequence length="74" mass="8060">MEVRIGIAQSPRELSFETDQSTESVRELFERAGGDGSKLVTLSDSKGKQFLVNIDSISYVEFGGESGRKVGFVS</sequence>
<reference evidence="1" key="1">
    <citation type="submission" date="2021-03" db="EMBL/GenBank/DDBJ databases">
        <title>Leucobacter chromiisoli sp. nov., isolated from chromium-containing soil of chemical plant.</title>
        <authorList>
            <person name="Xu Z."/>
        </authorList>
    </citation>
    <scope>NUCLEOTIDE SEQUENCE</scope>
    <source>
        <strain evidence="1">K 70/01</strain>
    </source>
</reference>